<sequence>MTVKQQVLCELRFYANGSCQRQVASDRHLTVHQTTVSACVRAVATAVIRHLGPQWVAFPETKERVAIQESVLRRRSLPGVVGCVDGTFVAIKGPCNYSQQPLQPSAIPPIRRVDPSEIFGKP</sequence>
<name>A0AC60PDQ4_IXOPE</name>
<dbReference type="Proteomes" id="UP000805193">
    <property type="component" value="Unassembled WGS sequence"/>
</dbReference>
<gene>
    <name evidence="1" type="ORF">HPB47_005172</name>
</gene>
<reference evidence="1 2" key="1">
    <citation type="journal article" date="2020" name="Cell">
        <title>Large-Scale Comparative Analyses of Tick Genomes Elucidate Their Genetic Diversity and Vector Capacities.</title>
        <authorList>
            <consortium name="Tick Genome and Microbiome Consortium (TIGMIC)"/>
            <person name="Jia N."/>
            <person name="Wang J."/>
            <person name="Shi W."/>
            <person name="Du L."/>
            <person name="Sun Y."/>
            <person name="Zhan W."/>
            <person name="Jiang J.F."/>
            <person name="Wang Q."/>
            <person name="Zhang B."/>
            <person name="Ji P."/>
            <person name="Bell-Sakyi L."/>
            <person name="Cui X.M."/>
            <person name="Yuan T.T."/>
            <person name="Jiang B.G."/>
            <person name="Yang W.F."/>
            <person name="Lam T.T."/>
            <person name="Chang Q.C."/>
            <person name="Ding S.J."/>
            <person name="Wang X.J."/>
            <person name="Zhu J.G."/>
            <person name="Ruan X.D."/>
            <person name="Zhao L."/>
            <person name="Wei J.T."/>
            <person name="Ye R.Z."/>
            <person name="Que T.C."/>
            <person name="Du C.H."/>
            <person name="Zhou Y.H."/>
            <person name="Cheng J.X."/>
            <person name="Dai P.F."/>
            <person name="Guo W.B."/>
            <person name="Han X.H."/>
            <person name="Huang E.J."/>
            <person name="Li L.F."/>
            <person name="Wei W."/>
            <person name="Gao Y.C."/>
            <person name="Liu J.Z."/>
            <person name="Shao H.Z."/>
            <person name="Wang X."/>
            <person name="Wang C.C."/>
            <person name="Yang T.C."/>
            <person name="Huo Q.B."/>
            <person name="Li W."/>
            <person name="Chen H.Y."/>
            <person name="Chen S.E."/>
            <person name="Zhou L.G."/>
            <person name="Ni X.B."/>
            <person name="Tian J.H."/>
            <person name="Sheng Y."/>
            <person name="Liu T."/>
            <person name="Pan Y.S."/>
            <person name="Xia L.Y."/>
            <person name="Li J."/>
            <person name="Zhao F."/>
            <person name="Cao W.C."/>
        </authorList>
    </citation>
    <scope>NUCLEOTIDE SEQUENCE [LARGE SCALE GENOMIC DNA]</scope>
    <source>
        <strain evidence="1">Iper-2018</strain>
    </source>
</reference>
<protein>
    <submittedName>
        <fullName evidence="1">Uncharacterized protein</fullName>
    </submittedName>
</protein>
<keyword evidence="2" id="KW-1185">Reference proteome</keyword>
<organism evidence="1 2">
    <name type="scientific">Ixodes persulcatus</name>
    <name type="common">Taiga tick</name>
    <dbReference type="NCBI Taxonomy" id="34615"/>
    <lineage>
        <taxon>Eukaryota</taxon>
        <taxon>Metazoa</taxon>
        <taxon>Ecdysozoa</taxon>
        <taxon>Arthropoda</taxon>
        <taxon>Chelicerata</taxon>
        <taxon>Arachnida</taxon>
        <taxon>Acari</taxon>
        <taxon>Parasitiformes</taxon>
        <taxon>Ixodida</taxon>
        <taxon>Ixodoidea</taxon>
        <taxon>Ixodidae</taxon>
        <taxon>Ixodinae</taxon>
        <taxon>Ixodes</taxon>
    </lineage>
</organism>
<evidence type="ECO:0000313" key="2">
    <source>
        <dbReference type="Proteomes" id="UP000805193"/>
    </source>
</evidence>
<comment type="caution">
    <text evidence="1">The sequence shown here is derived from an EMBL/GenBank/DDBJ whole genome shotgun (WGS) entry which is preliminary data.</text>
</comment>
<proteinExistence type="predicted"/>
<evidence type="ECO:0000313" key="1">
    <source>
        <dbReference type="EMBL" id="KAG0418031.1"/>
    </source>
</evidence>
<accession>A0AC60PDQ4</accession>
<dbReference type="EMBL" id="JABSTQ010010775">
    <property type="protein sequence ID" value="KAG0418031.1"/>
    <property type="molecule type" value="Genomic_DNA"/>
</dbReference>